<feature type="domain" description="SURP motif" evidence="5">
    <location>
        <begin position="245"/>
        <end position="286"/>
    </location>
</feature>
<feature type="compositionally biased region" description="Basic residues" evidence="3">
    <location>
        <begin position="644"/>
        <end position="656"/>
    </location>
</feature>
<dbReference type="SMART" id="SM00582">
    <property type="entry name" value="RPR"/>
    <property type="match status" value="1"/>
</dbReference>
<dbReference type="SUPFAM" id="SSF54928">
    <property type="entry name" value="RNA-binding domain, RBD"/>
    <property type="match status" value="1"/>
</dbReference>
<dbReference type="Gene3D" id="3.30.70.330">
    <property type="match status" value="1"/>
</dbReference>
<dbReference type="Proteomes" id="UP000789595">
    <property type="component" value="Unassembled WGS sequence"/>
</dbReference>
<dbReference type="GO" id="GO:0005634">
    <property type="term" value="C:nucleus"/>
    <property type="evidence" value="ECO:0007669"/>
    <property type="project" value="TreeGrafter"/>
</dbReference>
<dbReference type="OrthoDB" id="204949at2759"/>
<feature type="compositionally biased region" description="Basic and acidic residues" evidence="3">
    <location>
        <begin position="8"/>
        <end position="19"/>
    </location>
</feature>
<feature type="compositionally biased region" description="Basic and acidic residues" evidence="3">
    <location>
        <begin position="677"/>
        <end position="694"/>
    </location>
</feature>
<feature type="domain" description="CID" evidence="6">
    <location>
        <begin position="357"/>
        <end position="503"/>
    </location>
</feature>
<dbReference type="InterPro" id="IPR035979">
    <property type="entry name" value="RBD_domain_sf"/>
</dbReference>
<dbReference type="InterPro" id="IPR012677">
    <property type="entry name" value="Nucleotide-bd_a/b_plait_sf"/>
</dbReference>
<keyword evidence="8" id="KW-1185">Reference proteome</keyword>
<dbReference type="InterPro" id="IPR008942">
    <property type="entry name" value="ENTH_VHS"/>
</dbReference>
<dbReference type="SMART" id="SM00360">
    <property type="entry name" value="RRM"/>
    <property type="match status" value="1"/>
</dbReference>
<dbReference type="Gene3D" id="1.25.40.90">
    <property type="match status" value="1"/>
</dbReference>
<evidence type="ECO:0000256" key="1">
    <source>
        <dbReference type="ARBA" id="ARBA00022884"/>
    </source>
</evidence>
<feature type="region of interest" description="Disordered" evidence="3">
    <location>
        <begin position="570"/>
        <end position="599"/>
    </location>
</feature>
<dbReference type="SUPFAM" id="SSF109905">
    <property type="entry name" value="Surp module (SWAP domain)"/>
    <property type="match status" value="1"/>
</dbReference>
<dbReference type="Pfam" id="PF00076">
    <property type="entry name" value="RRM_1"/>
    <property type="match status" value="1"/>
</dbReference>
<keyword evidence="1 2" id="KW-0694">RNA-binding</keyword>
<feature type="region of interest" description="Disordered" evidence="3">
    <location>
        <begin position="611"/>
        <end position="694"/>
    </location>
</feature>
<evidence type="ECO:0000256" key="3">
    <source>
        <dbReference type="SAM" id="MobiDB-lite"/>
    </source>
</evidence>
<evidence type="ECO:0000313" key="7">
    <source>
        <dbReference type="EMBL" id="CAH0365030.1"/>
    </source>
</evidence>
<gene>
    <name evidence="7" type="ORF">PECAL_1P14330</name>
</gene>
<dbReference type="Gene3D" id="1.10.10.790">
    <property type="entry name" value="Surp module"/>
    <property type="match status" value="1"/>
</dbReference>
<dbReference type="AlphaFoldDB" id="A0A8J2S6Z3"/>
<dbReference type="Pfam" id="PF01805">
    <property type="entry name" value="Surp"/>
    <property type="match status" value="1"/>
</dbReference>
<comment type="caution">
    <text evidence="7">The sequence shown here is derived from an EMBL/GenBank/DDBJ whole genome shotgun (WGS) entry which is preliminary data.</text>
</comment>
<feature type="compositionally biased region" description="Basic and acidic residues" evidence="3">
    <location>
        <begin position="334"/>
        <end position="349"/>
    </location>
</feature>
<dbReference type="InterPro" id="IPR006569">
    <property type="entry name" value="CID_dom"/>
</dbReference>
<dbReference type="InterPro" id="IPR000061">
    <property type="entry name" value="Surp"/>
</dbReference>
<dbReference type="GO" id="GO:0006396">
    <property type="term" value="P:RNA processing"/>
    <property type="evidence" value="ECO:0007669"/>
    <property type="project" value="InterPro"/>
</dbReference>
<dbReference type="InterPro" id="IPR000504">
    <property type="entry name" value="RRM_dom"/>
</dbReference>
<dbReference type="InterPro" id="IPR051485">
    <property type="entry name" value="SR-CTD_assoc_factor"/>
</dbReference>
<evidence type="ECO:0000259" key="4">
    <source>
        <dbReference type="PROSITE" id="PS50102"/>
    </source>
</evidence>
<dbReference type="PROSITE" id="PS50128">
    <property type="entry name" value="SURP"/>
    <property type="match status" value="1"/>
</dbReference>
<evidence type="ECO:0000313" key="8">
    <source>
        <dbReference type="Proteomes" id="UP000789595"/>
    </source>
</evidence>
<name>A0A8J2S6Z3_9STRA</name>
<accession>A0A8J2S6Z3</accession>
<evidence type="ECO:0008006" key="9">
    <source>
        <dbReference type="Google" id="ProtNLM"/>
    </source>
</evidence>
<organism evidence="7 8">
    <name type="scientific">Pelagomonas calceolata</name>
    <dbReference type="NCBI Taxonomy" id="35677"/>
    <lineage>
        <taxon>Eukaryota</taxon>
        <taxon>Sar</taxon>
        <taxon>Stramenopiles</taxon>
        <taxon>Ochrophyta</taxon>
        <taxon>Pelagophyceae</taxon>
        <taxon>Pelagomonadales</taxon>
        <taxon>Pelagomonadaceae</taxon>
        <taxon>Pelagomonas</taxon>
    </lineage>
</organism>
<dbReference type="InterPro" id="IPR035967">
    <property type="entry name" value="SWAP/Surp_sf"/>
</dbReference>
<dbReference type="SMART" id="SM00648">
    <property type="entry name" value="SWAP"/>
    <property type="match status" value="1"/>
</dbReference>
<dbReference type="PANTHER" id="PTHR23140">
    <property type="entry name" value="RNA PROCESSING PROTEIN LD23810P"/>
    <property type="match status" value="1"/>
</dbReference>
<dbReference type="EMBL" id="CAKKNE010000001">
    <property type="protein sequence ID" value="CAH0365030.1"/>
    <property type="molecule type" value="Genomic_DNA"/>
</dbReference>
<dbReference type="PANTHER" id="PTHR23140:SF0">
    <property type="entry name" value="U2 SNRNP-ASSOCIATED SURP MOTIF-CONTAINING PROTEIN"/>
    <property type="match status" value="1"/>
</dbReference>
<protein>
    <recommendedName>
        <fullName evidence="9">U2 snRNP-associated SURP motif-containing protein</fullName>
    </recommendedName>
</protein>
<dbReference type="PROSITE" id="PS50102">
    <property type="entry name" value="RRM"/>
    <property type="match status" value="1"/>
</dbReference>
<evidence type="ECO:0000259" key="6">
    <source>
        <dbReference type="PROSITE" id="PS51391"/>
    </source>
</evidence>
<reference evidence="7" key="1">
    <citation type="submission" date="2021-11" db="EMBL/GenBank/DDBJ databases">
        <authorList>
            <consortium name="Genoscope - CEA"/>
            <person name="William W."/>
        </authorList>
    </citation>
    <scope>NUCLEOTIDE SEQUENCE</scope>
</reference>
<feature type="compositionally biased region" description="Basic residues" evidence="3">
    <location>
        <begin position="664"/>
        <end position="676"/>
    </location>
</feature>
<feature type="compositionally biased region" description="Acidic residues" evidence="3">
    <location>
        <begin position="587"/>
        <end position="599"/>
    </location>
</feature>
<dbReference type="PROSITE" id="PS51391">
    <property type="entry name" value="CID"/>
    <property type="match status" value="1"/>
</dbReference>
<feature type="region of interest" description="Disordered" evidence="3">
    <location>
        <begin position="311"/>
        <end position="350"/>
    </location>
</feature>
<feature type="domain" description="RRM" evidence="4">
    <location>
        <begin position="105"/>
        <end position="186"/>
    </location>
</feature>
<evidence type="ECO:0000256" key="2">
    <source>
        <dbReference type="PROSITE-ProRule" id="PRU00176"/>
    </source>
</evidence>
<evidence type="ECO:0000259" key="5">
    <source>
        <dbReference type="PROSITE" id="PS50128"/>
    </source>
</evidence>
<sequence>MRPAAAVEAHRQRECDPPNRSRRPIQSQGTRFERQPPAPPQTYDASFVRAGGAPVAFAMSDEPERKPERKGRQIDAFLEELKTRQAGEPQLPIKGSYPDGDRSTTNLYVGNISPATTEAQLAKIFARYGQLESVKIMWPRTDEERRRGRNCGFVQYSKRQDACAAKDSLDGEYVDGKRIKVGWGKAVPEARVPQQPAGPSLSDLAAEAQARAKQVLMKATGMTPMKDCDARISVVIPADPEQKDIADRLAEIVVEDPGVEDVIREREKENPLFSFLRRKSLVQTYYRCRVWTLLMGARSPQPFRMADPGPFWVPPGSERSRSPSPEPLEEREEEFMTGRQAERAREANRARGKHRKLTVEEREMLVLSVEGLTCSRALIAEALLRCYDAATSAPDVCLILKRSICRCAMTTSLASRAARLFLISDVLRNASSSRTGATFRTTIQRWLPEALESLAKARHATTHRIAKERFERRVEATLQAWLRWSLFPPAFVHGLESAFFFDENDDDDVHAHQGERPDVLALKRRARQAGVFDGDDWRRIARRVNRARRFSRARLSGASCEEAVALAAEAARRERPVQPKPPVVQAAEEDSSDCDGEPCDAADLVDERDLVPPAMLPPTGFAVRTLPPAPAPAPQKPRSPRAPIQRRPRSRSRSRERRRERARSPRRRRSRSRSRERRREPPPRGRRDDYYPRR</sequence>
<dbReference type="GO" id="GO:0003723">
    <property type="term" value="F:RNA binding"/>
    <property type="evidence" value="ECO:0007669"/>
    <property type="project" value="UniProtKB-UniRule"/>
</dbReference>
<proteinExistence type="predicted"/>
<feature type="compositionally biased region" description="Pro residues" evidence="3">
    <location>
        <begin position="627"/>
        <end position="637"/>
    </location>
</feature>
<feature type="region of interest" description="Disordered" evidence="3">
    <location>
        <begin position="1"/>
        <end position="46"/>
    </location>
</feature>